<evidence type="ECO:0000313" key="2">
    <source>
        <dbReference type="EMBL" id="RRT68242.1"/>
    </source>
</evidence>
<organism evidence="2 3">
    <name type="scientific">Ensete ventricosum</name>
    <name type="common">Abyssinian banana</name>
    <name type="synonym">Musa ensete</name>
    <dbReference type="NCBI Taxonomy" id="4639"/>
    <lineage>
        <taxon>Eukaryota</taxon>
        <taxon>Viridiplantae</taxon>
        <taxon>Streptophyta</taxon>
        <taxon>Embryophyta</taxon>
        <taxon>Tracheophyta</taxon>
        <taxon>Spermatophyta</taxon>
        <taxon>Magnoliopsida</taxon>
        <taxon>Liliopsida</taxon>
        <taxon>Zingiberales</taxon>
        <taxon>Musaceae</taxon>
        <taxon>Ensete</taxon>
    </lineage>
</organism>
<name>A0A426ZWB4_ENSVE</name>
<evidence type="ECO:0000313" key="3">
    <source>
        <dbReference type="Proteomes" id="UP000287651"/>
    </source>
</evidence>
<feature type="region of interest" description="Disordered" evidence="1">
    <location>
        <begin position="1"/>
        <end position="75"/>
    </location>
</feature>
<dbReference type="Proteomes" id="UP000287651">
    <property type="component" value="Unassembled WGS sequence"/>
</dbReference>
<dbReference type="AlphaFoldDB" id="A0A426ZWB4"/>
<proteinExistence type="predicted"/>
<feature type="compositionally biased region" description="Basic and acidic residues" evidence="1">
    <location>
        <begin position="23"/>
        <end position="34"/>
    </location>
</feature>
<sequence>MIIHGLGPKPSQLSLDPIAEASATHDTDLPRQENEGACEQGGTSQRCLSGDRSQEGDSPRGPHGEGSNRWRDKAVSRPRSIRDLCRVKAHSQNEPFLTREITDLPEMYGEGPLEVRWAMLTPRSKVWAKVQKLKDKVDPVVVAANEVRANEATQRAKEYPQLEIEEDPYAILLKDDNMLMEVEWQ</sequence>
<evidence type="ECO:0000256" key="1">
    <source>
        <dbReference type="SAM" id="MobiDB-lite"/>
    </source>
</evidence>
<feature type="compositionally biased region" description="Basic and acidic residues" evidence="1">
    <location>
        <begin position="52"/>
        <end position="75"/>
    </location>
</feature>
<accession>A0A426ZWB4</accession>
<protein>
    <submittedName>
        <fullName evidence="2">Uncharacterized protein</fullName>
    </submittedName>
</protein>
<comment type="caution">
    <text evidence="2">The sequence shown here is derived from an EMBL/GenBank/DDBJ whole genome shotgun (WGS) entry which is preliminary data.</text>
</comment>
<dbReference type="EMBL" id="AMZH03004754">
    <property type="protein sequence ID" value="RRT68242.1"/>
    <property type="molecule type" value="Genomic_DNA"/>
</dbReference>
<gene>
    <name evidence="2" type="ORF">B296_00035753</name>
</gene>
<reference evidence="2 3" key="1">
    <citation type="journal article" date="2014" name="Agronomy (Basel)">
        <title>A Draft Genome Sequence for Ensete ventricosum, the Drought-Tolerant Tree Against Hunger.</title>
        <authorList>
            <person name="Harrison J."/>
            <person name="Moore K.A."/>
            <person name="Paszkiewicz K."/>
            <person name="Jones T."/>
            <person name="Grant M."/>
            <person name="Ambacheew D."/>
            <person name="Muzemil S."/>
            <person name="Studholme D.J."/>
        </authorList>
    </citation>
    <scope>NUCLEOTIDE SEQUENCE [LARGE SCALE GENOMIC DNA]</scope>
</reference>